<protein>
    <recommendedName>
        <fullName evidence="8">Mitochondrial large ribosomal subunit</fullName>
    </recommendedName>
</protein>
<dbReference type="Proteomes" id="UP000019478">
    <property type="component" value="Unassembled WGS sequence"/>
</dbReference>
<dbReference type="GeneID" id="19165956"/>
<keyword evidence="7" id="KW-1185">Reference proteome</keyword>
<evidence type="ECO:0000256" key="5">
    <source>
        <dbReference type="SAM" id="MobiDB-lite"/>
    </source>
</evidence>
<dbReference type="GO" id="GO:0006412">
    <property type="term" value="P:translation"/>
    <property type="evidence" value="ECO:0007669"/>
    <property type="project" value="InterPro"/>
</dbReference>
<dbReference type="PANTHER" id="PTHR13501:SF10">
    <property type="entry name" value="LARGE RIBOSOMAL SUBUNIT PROTEIN UL22M"/>
    <property type="match status" value="1"/>
</dbReference>
<gene>
    <name evidence="6" type="ORF">A1O3_01823</name>
</gene>
<dbReference type="Gene3D" id="3.90.470.10">
    <property type="entry name" value="Ribosomal protein L22/L17"/>
    <property type="match status" value="1"/>
</dbReference>
<dbReference type="STRING" id="1182542.W9Z2L8"/>
<accession>W9Z2L8</accession>
<dbReference type="PANTHER" id="PTHR13501">
    <property type="entry name" value="CHLOROPLAST 50S RIBOSOMAL PROTEIN L22-RELATED"/>
    <property type="match status" value="1"/>
</dbReference>
<comment type="caution">
    <text evidence="6">The sequence shown here is derived from an EMBL/GenBank/DDBJ whole genome shotgun (WGS) entry which is preliminary data.</text>
</comment>
<evidence type="ECO:0000256" key="1">
    <source>
        <dbReference type="ARBA" id="ARBA00009451"/>
    </source>
</evidence>
<dbReference type="AlphaFoldDB" id="W9Z2L8"/>
<name>W9Z2L8_9EURO</name>
<evidence type="ECO:0000256" key="4">
    <source>
        <dbReference type="RuleBase" id="RU004005"/>
    </source>
</evidence>
<dbReference type="GO" id="GO:0015934">
    <property type="term" value="C:large ribosomal subunit"/>
    <property type="evidence" value="ECO:0007669"/>
    <property type="project" value="InterPro"/>
</dbReference>
<dbReference type="eggNOG" id="KOG1711">
    <property type="taxonomic scope" value="Eukaryota"/>
</dbReference>
<evidence type="ECO:0008006" key="8">
    <source>
        <dbReference type="Google" id="ProtNLM"/>
    </source>
</evidence>
<proteinExistence type="inferred from homology"/>
<dbReference type="InterPro" id="IPR001063">
    <property type="entry name" value="Ribosomal_uL22"/>
</dbReference>
<evidence type="ECO:0000313" key="7">
    <source>
        <dbReference type="Proteomes" id="UP000019478"/>
    </source>
</evidence>
<reference evidence="6 7" key="1">
    <citation type="submission" date="2013-03" db="EMBL/GenBank/DDBJ databases">
        <title>The Genome Sequence of Capronia epimyces CBS 606.96.</title>
        <authorList>
            <consortium name="The Broad Institute Genomics Platform"/>
            <person name="Cuomo C."/>
            <person name="de Hoog S."/>
            <person name="Gorbushina A."/>
            <person name="Walker B."/>
            <person name="Young S.K."/>
            <person name="Zeng Q."/>
            <person name="Gargeya S."/>
            <person name="Fitzgerald M."/>
            <person name="Haas B."/>
            <person name="Abouelleil A."/>
            <person name="Allen A.W."/>
            <person name="Alvarado L."/>
            <person name="Arachchi H.M."/>
            <person name="Berlin A.M."/>
            <person name="Chapman S.B."/>
            <person name="Gainer-Dewar J."/>
            <person name="Goldberg J."/>
            <person name="Griggs A."/>
            <person name="Gujja S."/>
            <person name="Hansen M."/>
            <person name="Howarth C."/>
            <person name="Imamovic A."/>
            <person name="Ireland A."/>
            <person name="Larimer J."/>
            <person name="McCowan C."/>
            <person name="Murphy C."/>
            <person name="Pearson M."/>
            <person name="Poon T.W."/>
            <person name="Priest M."/>
            <person name="Roberts A."/>
            <person name="Saif S."/>
            <person name="Shea T."/>
            <person name="Sisk P."/>
            <person name="Sykes S."/>
            <person name="Wortman J."/>
            <person name="Nusbaum C."/>
            <person name="Birren B."/>
        </authorList>
    </citation>
    <scope>NUCLEOTIDE SEQUENCE [LARGE SCALE GENOMIC DNA]</scope>
    <source>
        <strain evidence="6 7">CBS 606.96</strain>
    </source>
</reference>
<dbReference type="EMBL" id="AMGY01000002">
    <property type="protein sequence ID" value="EXJ88759.1"/>
    <property type="molecule type" value="Genomic_DNA"/>
</dbReference>
<keyword evidence="2 4" id="KW-0689">Ribosomal protein</keyword>
<comment type="similarity">
    <text evidence="1 4">Belongs to the universal ribosomal protein uL22 family.</text>
</comment>
<keyword evidence="3 4" id="KW-0687">Ribonucleoprotein</keyword>
<organism evidence="6 7">
    <name type="scientific">Capronia epimyces CBS 606.96</name>
    <dbReference type="NCBI Taxonomy" id="1182542"/>
    <lineage>
        <taxon>Eukaryota</taxon>
        <taxon>Fungi</taxon>
        <taxon>Dikarya</taxon>
        <taxon>Ascomycota</taxon>
        <taxon>Pezizomycotina</taxon>
        <taxon>Eurotiomycetes</taxon>
        <taxon>Chaetothyriomycetidae</taxon>
        <taxon>Chaetothyriales</taxon>
        <taxon>Herpotrichiellaceae</taxon>
        <taxon>Capronia</taxon>
    </lineage>
</organism>
<dbReference type="InterPro" id="IPR047867">
    <property type="entry name" value="Ribosomal_uL22_bac/org-type"/>
</dbReference>
<dbReference type="Pfam" id="PF00237">
    <property type="entry name" value="Ribosomal_L22"/>
    <property type="match status" value="1"/>
</dbReference>
<sequence>MAALRLLHKRDFHSSGVQPAPKLLDAKASAASKTKLKQGTKAGLPPSTHMTTRDRIAAVSQRAQQKIEEQRKEQERNLVRGGLASSSAFGGELYKSSDHDDIPNLFDDRNPSHMAQVLNPRPSARARWQRRMVIRHIRHAGRLNKEMKIARTERQHLLRSHFFKTSMKKLAPLARQIAGKSIDEAILQMRFSKKKVAQEVRQHLIQARNEAIVMKGMGLQPVPTPPDAKLNEDPSETRPLPHQTPMKTYKKGHTPQETDIYVAEAWTNRGPYGSEPDFRARGRVYEKRPPHTGISVVLKEEKTRLREAAAKEAKALRKRMGKNMWVHLPDRKITAQRQHVLW</sequence>
<evidence type="ECO:0000256" key="3">
    <source>
        <dbReference type="ARBA" id="ARBA00023274"/>
    </source>
</evidence>
<evidence type="ECO:0000256" key="2">
    <source>
        <dbReference type="ARBA" id="ARBA00022980"/>
    </source>
</evidence>
<dbReference type="HOGENOM" id="CLU_057182_0_0_1"/>
<dbReference type="OrthoDB" id="416470at2759"/>
<feature type="region of interest" description="Disordered" evidence="5">
    <location>
        <begin position="28"/>
        <end position="50"/>
    </location>
</feature>
<evidence type="ECO:0000313" key="6">
    <source>
        <dbReference type="EMBL" id="EXJ88759.1"/>
    </source>
</evidence>
<feature type="region of interest" description="Disordered" evidence="5">
    <location>
        <begin position="222"/>
        <end position="253"/>
    </location>
</feature>
<dbReference type="GO" id="GO:0003735">
    <property type="term" value="F:structural constituent of ribosome"/>
    <property type="evidence" value="ECO:0007669"/>
    <property type="project" value="InterPro"/>
</dbReference>
<dbReference type="InterPro" id="IPR036394">
    <property type="entry name" value="Ribosomal_uL22_sf"/>
</dbReference>
<dbReference type="SUPFAM" id="SSF54843">
    <property type="entry name" value="Ribosomal protein L22"/>
    <property type="match status" value="1"/>
</dbReference>
<dbReference type="RefSeq" id="XP_007730156.1">
    <property type="nucleotide sequence ID" value="XM_007731966.1"/>
</dbReference>
<dbReference type="FunFam" id="3.90.470.10:FF:000017">
    <property type="entry name" value="54S ribosomal protein L22, mitochondrial"/>
    <property type="match status" value="1"/>
</dbReference>